<name>A0ABW1VDE9_9MICO</name>
<accession>A0ABW1VDE9</accession>
<organism evidence="2 3">
    <name type="scientific">Luethyella okanaganae</name>
    <dbReference type="NCBI Taxonomy" id="69372"/>
    <lineage>
        <taxon>Bacteria</taxon>
        <taxon>Bacillati</taxon>
        <taxon>Actinomycetota</taxon>
        <taxon>Actinomycetes</taxon>
        <taxon>Micrococcales</taxon>
        <taxon>Microbacteriaceae</taxon>
        <taxon>Luethyella</taxon>
    </lineage>
</organism>
<reference evidence="3" key="1">
    <citation type="journal article" date="2019" name="Int. J. Syst. Evol. Microbiol.">
        <title>The Global Catalogue of Microorganisms (GCM) 10K type strain sequencing project: providing services to taxonomists for standard genome sequencing and annotation.</title>
        <authorList>
            <consortium name="The Broad Institute Genomics Platform"/>
            <consortium name="The Broad Institute Genome Sequencing Center for Infectious Disease"/>
            <person name="Wu L."/>
            <person name="Ma J."/>
        </authorList>
    </citation>
    <scope>NUCLEOTIDE SEQUENCE [LARGE SCALE GENOMIC DNA]</scope>
    <source>
        <strain evidence="3">CCUG 43304</strain>
    </source>
</reference>
<proteinExistence type="predicted"/>
<dbReference type="RefSeq" id="WP_386727343.1">
    <property type="nucleotide sequence ID" value="NZ_JBHSTP010000001.1"/>
</dbReference>
<feature type="region of interest" description="Disordered" evidence="1">
    <location>
        <begin position="255"/>
        <end position="282"/>
    </location>
</feature>
<sequence length="282" mass="30361">MVLSLDPRYPVVWRTPDSLQFGVDRALVTLTGVTAADERVIAALRLGLHRASLDYLAGAVGVPRAEVDRLIDVLAPAIVETARPPEPMSDRSVLVDGTGPTADRVRTFLDGVGIRPFDQAARQTPALVVLVASHVVPPRRYGRWLRRDVPHVPIVFGDTGVRIGPLVEPGLGPCLYCLELQRTDADPAWPAIASQLLDSTAAAETQRTSLAAASRATELVLERLTTTRRSLTEASVFLDAESGETMILEHRPHEECGCRSPTGNANDPFDPGVASRSQPNSA</sequence>
<protein>
    <recommendedName>
        <fullName evidence="4">Bacteriocin biosynthesis cyclodehydratase domain-containing protein</fullName>
    </recommendedName>
</protein>
<dbReference type="Gene3D" id="3.40.50.720">
    <property type="entry name" value="NAD(P)-binding Rossmann-like Domain"/>
    <property type="match status" value="1"/>
</dbReference>
<dbReference type="EMBL" id="JBHSTP010000001">
    <property type="protein sequence ID" value="MFC6355051.1"/>
    <property type="molecule type" value="Genomic_DNA"/>
</dbReference>
<evidence type="ECO:0000256" key="1">
    <source>
        <dbReference type="SAM" id="MobiDB-lite"/>
    </source>
</evidence>
<dbReference type="Proteomes" id="UP001596306">
    <property type="component" value="Unassembled WGS sequence"/>
</dbReference>
<comment type="caution">
    <text evidence="2">The sequence shown here is derived from an EMBL/GenBank/DDBJ whole genome shotgun (WGS) entry which is preliminary data.</text>
</comment>
<keyword evidence="3" id="KW-1185">Reference proteome</keyword>
<gene>
    <name evidence="2" type="ORF">ACFQB0_02835</name>
</gene>
<evidence type="ECO:0000313" key="3">
    <source>
        <dbReference type="Proteomes" id="UP001596306"/>
    </source>
</evidence>
<evidence type="ECO:0000313" key="2">
    <source>
        <dbReference type="EMBL" id="MFC6355051.1"/>
    </source>
</evidence>
<evidence type="ECO:0008006" key="4">
    <source>
        <dbReference type="Google" id="ProtNLM"/>
    </source>
</evidence>